<reference evidence="7 8" key="1">
    <citation type="submission" date="2015-04" db="EMBL/GenBank/DDBJ databases">
        <title>The complete genome sequence of the hyperthermophilic, obligate iron-reducing archaeon Geoglobus ahangari strain 234T.</title>
        <authorList>
            <person name="Manzella M.P."/>
            <person name="Holmes D.E."/>
            <person name="Rocheleau J.M."/>
            <person name="Chung A."/>
            <person name="Reguera G."/>
            <person name="Kashefi K."/>
        </authorList>
    </citation>
    <scope>NUCLEOTIDE SEQUENCE [LARGE SCALE GENOMIC DNA]</scope>
    <source>
        <strain evidence="7 8">234</strain>
    </source>
</reference>
<dbReference type="Gene3D" id="1.10.3730.20">
    <property type="match status" value="1"/>
</dbReference>
<evidence type="ECO:0000256" key="2">
    <source>
        <dbReference type="ARBA" id="ARBA00022692"/>
    </source>
</evidence>
<evidence type="ECO:0000256" key="5">
    <source>
        <dbReference type="SAM" id="Phobius"/>
    </source>
</evidence>
<dbReference type="EMBL" id="CP011267">
    <property type="protein sequence ID" value="AKG91517.1"/>
    <property type="molecule type" value="Genomic_DNA"/>
</dbReference>
<feature type="domain" description="EamA" evidence="6">
    <location>
        <begin position="145"/>
        <end position="275"/>
    </location>
</feature>
<feature type="transmembrane region" description="Helical" evidence="5">
    <location>
        <begin position="34"/>
        <end position="52"/>
    </location>
</feature>
<dbReference type="InParanoid" id="A0A0F7IFE6"/>
<feature type="transmembrane region" description="Helical" evidence="5">
    <location>
        <begin position="87"/>
        <end position="112"/>
    </location>
</feature>
<feature type="transmembrane region" description="Helical" evidence="5">
    <location>
        <begin position="7"/>
        <end position="28"/>
    </location>
</feature>
<dbReference type="PANTHER" id="PTHR32322">
    <property type="entry name" value="INNER MEMBRANE TRANSPORTER"/>
    <property type="match status" value="1"/>
</dbReference>
<gene>
    <name evidence="7" type="ORF">GAH_01172</name>
</gene>
<name>A0A0F7IFE6_9EURY</name>
<dbReference type="InterPro" id="IPR037185">
    <property type="entry name" value="EmrE-like"/>
</dbReference>
<keyword evidence="4 5" id="KW-0472">Membrane</keyword>
<feature type="transmembrane region" description="Helical" evidence="5">
    <location>
        <begin position="199"/>
        <end position="218"/>
    </location>
</feature>
<keyword evidence="3 5" id="KW-1133">Transmembrane helix</keyword>
<evidence type="ECO:0000256" key="4">
    <source>
        <dbReference type="ARBA" id="ARBA00023136"/>
    </source>
</evidence>
<dbReference type="OrthoDB" id="17861at2157"/>
<evidence type="ECO:0000313" key="8">
    <source>
        <dbReference type="Proteomes" id="UP000034723"/>
    </source>
</evidence>
<evidence type="ECO:0000313" key="7">
    <source>
        <dbReference type="EMBL" id="AKG91517.1"/>
    </source>
</evidence>
<proteinExistence type="predicted"/>
<dbReference type="AlphaFoldDB" id="A0A0F7IFE6"/>
<keyword evidence="2 5" id="KW-0812">Transmembrane</keyword>
<evidence type="ECO:0000259" key="6">
    <source>
        <dbReference type="Pfam" id="PF00892"/>
    </source>
</evidence>
<feature type="transmembrane region" description="Helical" evidence="5">
    <location>
        <begin position="230"/>
        <end position="250"/>
    </location>
</feature>
<dbReference type="SUPFAM" id="SSF103481">
    <property type="entry name" value="Multidrug resistance efflux transporter EmrE"/>
    <property type="match status" value="2"/>
</dbReference>
<sequence>MGDRLKWVVLFFTILFWGLAFTAIKYAVQSLTPYELAFLRFLVADTLFIATIVHSRYRIERSDLLKVTFIGVFGVAIYHVSLNAGEMFIPSGVASLIIAMSPVFVLIFSAMFLDERITLAKVAGIVIALLGVYVLSHPESGGDLTGILLVLIATLSAGIYTVGGKVLMRKYDPLVLTSYVMVLGSVPLIPFAITSFHSVLRADLLTVLSVVFPTYFSYQGWYYFLNREEASKASVFLQAIPVVSILAGYFLLGEEITYLTVIGGAMVMAGIIIVVRSKS</sequence>
<keyword evidence="8" id="KW-1185">Reference proteome</keyword>
<feature type="transmembrane region" description="Helical" evidence="5">
    <location>
        <begin position="256"/>
        <end position="275"/>
    </location>
</feature>
<dbReference type="GO" id="GO:0016020">
    <property type="term" value="C:membrane"/>
    <property type="evidence" value="ECO:0007669"/>
    <property type="project" value="UniProtKB-SubCell"/>
</dbReference>
<dbReference type="GeneID" id="24803745"/>
<organism evidence="7 8">
    <name type="scientific">Geoglobus ahangari</name>
    <dbReference type="NCBI Taxonomy" id="113653"/>
    <lineage>
        <taxon>Archaea</taxon>
        <taxon>Methanobacteriati</taxon>
        <taxon>Methanobacteriota</taxon>
        <taxon>Archaeoglobi</taxon>
        <taxon>Archaeoglobales</taxon>
        <taxon>Archaeoglobaceae</taxon>
        <taxon>Geoglobus</taxon>
    </lineage>
</organism>
<accession>A0A0F7IFE6</accession>
<dbReference type="InterPro" id="IPR050638">
    <property type="entry name" value="AA-Vitamin_Transporters"/>
</dbReference>
<protein>
    <submittedName>
        <fullName evidence="7">Permeases of the drug/metabolite transporter (DMT) superfamily</fullName>
    </submittedName>
</protein>
<dbReference type="PATRIC" id="fig|113653.22.peg.1166"/>
<dbReference type="STRING" id="113653.GAH_01172"/>
<evidence type="ECO:0000256" key="1">
    <source>
        <dbReference type="ARBA" id="ARBA00004141"/>
    </source>
</evidence>
<dbReference type="Pfam" id="PF00892">
    <property type="entry name" value="EamA"/>
    <property type="match status" value="2"/>
</dbReference>
<feature type="transmembrane region" description="Helical" evidence="5">
    <location>
        <begin position="144"/>
        <end position="162"/>
    </location>
</feature>
<comment type="subcellular location">
    <subcellularLocation>
        <location evidence="1">Membrane</location>
        <topology evidence="1">Multi-pass membrane protein</topology>
    </subcellularLocation>
</comment>
<dbReference type="Proteomes" id="UP000034723">
    <property type="component" value="Chromosome"/>
</dbReference>
<evidence type="ECO:0000256" key="3">
    <source>
        <dbReference type="ARBA" id="ARBA00022989"/>
    </source>
</evidence>
<feature type="transmembrane region" description="Helical" evidence="5">
    <location>
        <begin position="119"/>
        <end position="138"/>
    </location>
</feature>
<dbReference type="PANTHER" id="PTHR32322:SF2">
    <property type="entry name" value="EAMA DOMAIN-CONTAINING PROTEIN"/>
    <property type="match status" value="1"/>
</dbReference>
<dbReference type="HOGENOM" id="CLU_033863_4_1_2"/>
<dbReference type="RefSeq" id="WP_048095272.1">
    <property type="nucleotide sequence ID" value="NZ_CP011267.1"/>
</dbReference>
<dbReference type="KEGG" id="gah:GAH_01172"/>
<feature type="transmembrane region" description="Helical" evidence="5">
    <location>
        <begin position="174"/>
        <end position="193"/>
    </location>
</feature>
<feature type="transmembrane region" description="Helical" evidence="5">
    <location>
        <begin position="64"/>
        <end position="81"/>
    </location>
</feature>
<dbReference type="InterPro" id="IPR000620">
    <property type="entry name" value="EamA_dom"/>
</dbReference>
<feature type="domain" description="EamA" evidence="6">
    <location>
        <begin position="9"/>
        <end position="136"/>
    </location>
</feature>